<keyword evidence="1 6" id="KW-0597">Phosphoprotein</keyword>
<name>A0A2L1GLK7_9BACT</name>
<dbReference type="EMBL" id="CP021255">
    <property type="protein sequence ID" value="AVD70526.1"/>
    <property type="molecule type" value="Genomic_DNA"/>
</dbReference>
<evidence type="ECO:0000256" key="1">
    <source>
        <dbReference type="ARBA" id="ARBA00022553"/>
    </source>
</evidence>
<proteinExistence type="predicted"/>
<dbReference type="FunFam" id="3.40.50.2300:FF:000001">
    <property type="entry name" value="DNA-binding response regulator PhoB"/>
    <property type="match status" value="1"/>
</dbReference>
<keyword evidence="3" id="KW-0805">Transcription regulation</keyword>
<accession>A0A2L1GLK7</accession>
<evidence type="ECO:0000313" key="8">
    <source>
        <dbReference type="EMBL" id="AVD70526.1"/>
    </source>
</evidence>
<dbReference type="PANTHER" id="PTHR44591">
    <property type="entry name" value="STRESS RESPONSE REGULATOR PROTEIN 1"/>
    <property type="match status" value="1"/>
</dbReference>
<gene>
    <name evidence="8" type="ORF">CAY53_02745</name>
</gene>
<evidence type="ECO:0000256" key="2">
    <source>
        <dbReference type="ARBA" id="ARBA00023012"/>
    </source>
</evidence>
<dbReference type="KEGG" id="deo:CAY53_02745"/>
<organism evidence="8 9">
    <name type="scientific">Desulfobulbus oralis</name>
    <dbReference type="NCBI Taxonomy" id="1986146"/>
    <lineage>
        <taxon>Bacteria</taxon>
        <taxon>Pseudomonadati</taxon>
        <taxon>Thermodesulfobacteriota</taxon>
        <taxon>Desulfobulbia</taxon>
        <taxon>Desulfobulbales</taxon>
        <taxon>Desulfobulbaceae</taxon>
        <taxon>Desulfobulbus</taxon>
    </lineage>
</organism>
<dbReference type="RefSeq" id="WP_017866392.1">
    <property type="nucleotide sequence ID" value="NZ_CP021255.1"/>
</dbReference>
<feature type="modified residue" description="4-aspartylphosphate" evidence="6">
    <location>
        <position position="54"/>
    </location>
</feature>
<dbReference type="Gene3D" id="3.40.50.2300">
    <property type="match status" value="1"/>
</dbReference>
<dbReference type="CDD" id="cd17554">
    <property type="entry name" value="REC_TrrA-like"/>
    <property type="match status" value="1"/>
</dbReference>
<keyword evidence="5" id="KW-0804">Transcription</keyword>
<dbReference type="OrthoDB" id="9788090at2"/>
<evidence type="ECO:0000313" key="9">
    <source>
        <dbReference type="Proteomes" id="UP000239867"/>
    </source>
</evidence>
<dbReference type="GO" id="GO:0000160">
    <property type="term" value="P:phosphorelay signal transduction system"/>
    <property type="evidence" value="ECO:0007669"/>
    <property type="project" value="UniProtKB-KW"/>
</dbReference>
<dbReference type="AlphaFoldDB" id="A0A2L1GLK7"/>
<feature type="domain" description="Response regulatory" evidence="7">
    <location>
        <begin position="5"/>
        <end position="117"/>
    </location>
</feature>
<dbReference type="PROSITE" id="PS50110">
    <property type="entry name" value="RESPONSE_REGULATORY"/>
    <property type="match status" value="1"/>
</dbReference>
<dbReference type="Pfam" id="PF00072">
    <property type="entry name" value="Response_reg"/>
    <property type="match status" value="1"/>
</dbReference>
<evidence type="ECO:0000256" key="3">
    <source>
        <dbReference type="ARBA" id="ARBA00023015"/>
    </source>
</evidence>
<keyword evidence="9" id="KW-1185">Reference proteome</keyword>
<dbReference type="SMART" id="SM00448">
    <property type="entry name" value="REC"/>
    <property type="match status" value="1"/>
</dbReference>
<evidence type="ECO:0000256" key="5">
    <source>
        <dbReference type="ARBA" id="ARBA00023163"/>
    </source>
</evidence>
<keyword evidence="2" id="KW-0902">Two-component regulatory system</keyword>
<dbReference type="GO" id="GO:0003677">
    <property type="term" value="F:DNA binding"/>
    <property type="evidence" value="ECO:0007669"/>
    <property type="project" value="UniProtKB-KW"/>
</dbReference>
<dbReference type="PANTHER" id="PTHR44591:SF18">
    <property type="entry name" value="REGULATORY PROTEIN"/>
    <property type="match status" value="1"/>
</dbReference>
<reference evidence="8 9" key="1">
    <citation type="journal article" date="2018" name="MBio">
        <title>Insights into the evolution of host association through the isolation and characterization of a novel human periodontal pathobiont, Desulfobulbus oralis.</title>
        <authorList>
            <person name="Cross K.L."/>
            <person name="Chirania P."/>
            <person name="Xiong W."/>
            <person name="Beall C.J."/>
            <person name="Elkins J.G."/>
            <person name="Giannone R.J."/>
            <person name="Griffen A.L."/>
            <person name="Guss A.M."/>
            <person name="Hettich R.L."/>
            <person name="Joshi S.S."/>
            <person name="Mokrzan E.M."/>
            <person name="Martin R.K."/>
            <person name="Zhulin I.B."/>
            <person name="Leys E.J."/>
            <person name="Podar M."/>
        </authorList>
    </citation>
    <scope>NUCLEOTIDE SEQUENCE [LARGE SCALE GENOMIC DNA]</scope>
    <source>
        <strain evidence="8 9">ORNL</strain>
    </source>
</reference>
<evidence type="ECO:0000259" key="7">
    <source>
        <dbReference type="PROSITE" id="PS50110"/>
    </source>
</evidence>
<sequence length="118" mass="13288">MPPKKILIIDDEPAIQMLYNEEFVDAGYTVASAYNGEEGLAAFTEDPPDLVILDINMPGPNGIEVLRRMKEQRPDVPVILNSAYQEFKQDLGAWASDAYIVKSYDIDELKETVRRLLA</sequence>
<dbReference type="InterPro" id="IPR050595">
    <property type="entry name" value="Bact_response_regulator"/>
</dbReference>
<keyword evidence="4" id="KW-0238">DNA-binding</keyword>
<dbReference type="InterPro" id="IPR001789">
    <property type="entry name" value="Sig_transdc_resp-reg_receiver"/>
</dbReference>
<protein>
    <submittedName>
        <fullName evidence="8">Two-component system response regulator</fullName>
    </submittedName>
</protein>
<evidence type="ECO:0000256" key="6">
    <source>
        <dbReference type="PROSITE-ProRule" id="PRU00169"/>
    </source>
</evidence>
<dbReference type="SUPFAM" id="SSF52172">
    <property type="entry name" value="CheY-like"/>
    <property type="match status" value="1"/>
</dbReference>
<evidence type="ECO:0000256" key="4">
    <source>
        <dbReference type="ARBA" id="ARBA00023125"/>
    </source>
</evidence>
<dbReference type="Proteomes" id="UP000239867">
    <property type="component" value="Chromosome"/>
</dbReference>
<dbReference type="InterPro" id="IPR011006">
    <property type="entry name" value="CheY-like_superfamily"/>
</dbReference>